<dbReference type="OrthoDB" id="3239058at2759"/>
<name>A0A0C3PQ90_9AGAM</name>
<dbReference type="HOGENOM" id="CLU_1469260_0_0_1"/>
<dbReference type="InterPro" id="IPR023213">
    <property type="entry name" value="CAT-like_dom_sf"/>
</dbReference>
<reference evidence="1 2" key="1">
    <citation type="submission" date="2014-04" db="EMBL/GenBank/DDBJ databases">
        <authorList>
            <consortium name="DOE Joint Genome Institute"/>
            <person name="Kuo A."/>
            <person name="Girlanda M."/>
            <person name="Perotto S."/>
            <person name="Kohler A."/>
            <person name="Nagy L.G."/>
            <person name="Floudas D."/>
            <person name="Copeland A."/>
            <person name="Barry K.W."/>
            <person name="Cichocki N."/>
            <person name="Veneault-Fourrey C."/>
            <person name="LaButti K."/>
            <person name="Lindquist E.A."/>
            <person name="Lipzen A."/>
            <person name="Lundell T."/>
            <person name="Morin E."/>
            <person name="Murat C."/>
            <person name="Sun H."/>
            <person name="Tunlid A."/>
            <person name="Henrissat B."/>
            <person name="Grigoriev I.V."/>
            <person name="Hibbett D.S."/>
            <person name="Martin F."/>
            <person name="Nordberg H.P."/>
            <person name="Cantor M.N."/>
            <person name="Hua S.X."/>
        </authorList>
    </citation>
    <scope>NUCLEOTIDE SEQUENCE [LARGE SCALE GENOMIC DNA]</scope>
    <source>
        <strain evidence="1 2">MUT 4182</strain>
    </source>
</reference>
<evidence type="ECO:0000313" key="1">
    <source>
        <dbReference type="EMBL" id="KIO16700.1"/>
    </source>
</evidence>
<dbReference type="Proteomes" id="UP000054248">
    <property type="component" value="Unassembled WGS sequence"/>
</dbReference>
<accession>A0A0C3PQ90</accession>
<dbReference type="STRING" id="1051891.A0A0C3PQ90"/>
<gene>
    <name evidence="1" type="ORF">M407DRAFT_33640</name>
</gene>
<proteinExistence type="predicted"/>
<dbReference type="AlphaFoldDB" id="A0A0C3PQ90"/>
<reference evidence="2" key="2">
    <citation type="submission" date="2015-01" db="EMBL/GenBank/DDBJ databases">
        <title>Evolutionary Origins and Diversification of the Mycorrhizal Mutualists.</title>
        <authorList>
            <consortium name="DOE Joint Genome Institute"/>
            <consortium name="Mycorrhizal Genomics Consortium"/>
            <person name="Kohler A."/>
            <person name="Kuo A."/>
            <person name="Nagy L.G."/>
            <person name="Floudas D."/>
            <person name="Copeland A."/>
            <person name="Barry K.W."/>
            <person name="Cichocki N."/>
            <person name="Veneault-Fourrey C."/>
            <person name="LaButti K."/>
            <person name="Lindquist E.A."/>
            <person name="Lipzen A."/>
            <person name="Lundell T."/>
            <person name="Morin E."/>
            <person name="Murat C."/>
            <person name="Riley R."/>
            <person name="Ohm R."/>
            <person name="Sun H."/>
            <person name="Tunlid A."/>
            <person name="Henrissat B."/>
            <person name="Grigoriev I.V."/>
            <person name="Hibbett D.S."/>
            <person name="Martin F."/>
        </authorList>
    </citation>
    <scope>NUCLEOTIDE SEQUENCE [LARGE SCALE GENOMIC DNA]</scope>
    <source>
        <strain evidence="2">MUT 4182</strain>
    </source>
</reference>
<protein>
    <recommendedName>
        <fullName evidence="3">Condensation domain-containing protein</fullName>
    </recommendedName>
</protein>
<evidence type="ECO:0008006" key="3">
    <source>
        <dbReference type="Google" id="ProtNLM"/>
    </source>
</evidence>
<sequence length="184" mass="20732">MLPWIDGHLLPIRCLYLGFRAPRHLFAQSRVIATWVVILLRHPLLAARVIASPSDGSPFDTDYFAVRFSYTVPSSPREAIQQASALVEFQKDVSQDEIFDRYFNGKRPQGESRLSCLILTETSSNLERDQAEYSLCMCTPHFIGDSVSGQQLSNEFFTIIAGAESGHVRTTADLEQLAHKQWQA</sequence>
<dbReference type="Gene3D" id="3.30.559.10">
    <property type="entry name" value="Chloramphenicol acetyltransferase-like domain"/>
    <property type="match status" value="1"/>
</dbReference>
<keyword evidence="2" id="KW-1185">Reference proteome</keyword>
<evidence type="ECO:0000313" key="2">
    <source>
        <dbReference type="Proteomes" id="UP000054248"/>
    </source>
</evidence>
<organism evidence="1 2">
    <name type="scientific">Tulasnella calospora MUT 4182</name>
    <dbReference type="NCBI Taxonomy" id="1051891"/>
    <lineage>
        <taxon>Eukaryota</taxon>
        <taxon>Fungi</taxon>
        <taxon>Dikarya</taxon>
        <taxon>Basidiomycota</taxon>
        <taxon>Agaricomycotina</taxon>
        <taxon>Agaricomycetes</taxon>
        <taxon>Cantharellales</taxon>
        <taxon>Tulasnellaceae</taxon>
        <taxon>Tulasnella</taxon>
    </lineage>
</organism>
<dbReference type="EMBL" id="KN823499">
    <property type="protein sequence ID" value="KIO16700.1"/>
    <property type="molecule type" value="Genomic_DNA"/>
</dbReference>